<keyword evidence="1" id="KW-0472">Membrane</keyword>
<gene>
    <name evidence="2" type="ORF">S01H1_71618</name>
</gene>
<name>X0WEP3_9ZZZZ</name>
<keyword evidence="1" id="KW-1133">Transmembrane helix</keyword>
<evidence type="ECO:0008006" key="3">
    <source>
        <dbReference type="Google" id="ProtNLM"/>
    </source>
</evidence>
<organism evidence="2">
    <name type="scientific">marine sediment metagenome</name>
    <dbReference type="NCBI Taxonomy" id="412755"/>
    <lineage>
        <taxon>unclassified sequences</taxon>
        <taxon>metagenomes</taxon>
        <taxon>ecological metagenomes</taxon>
    </lineage>
</organism>
<sequence length="156" mass="17097">MNTIAHALFANLLLLLGAPEMATPANLVINVVAAVAVDLDHIPSLGKAVRTLRFGQSSRSRWHELQGLLVSMIISVLATLYSPELGRVILMGSVSHYFLDLATRPTRPLYPLNDVTVFLEMAPMSLRGLFAYDTVLTVTMGVIWLWSLNGLGLLRL</sequence>
<evidence type="ECO:0000313" key="2">
    <source>
        <dbReference type="EMBL" id="GAG29135.1"/>
    </source>
</evidence>
<proteinExistence type="predicted"/>
<protein>
    <recommendedName>
        <fullName evidence="3">Membrane-bound metal-dependent hydrolase</fullName>
    </recommendedName>
</protein>
<evidence type="ECO:0000256" key="1">
    <source>
        <dbReference type="SAM" id="Phobius"/>
    </source>
</evidence>
<dbReference type="EMBL" id="BARS01047698">
    <property type="protein sequence ID" value="GAG29135.1"/>
    <property type="molecule type" value="Genomic_DNA"/>
</dbReference>
<feature type="transmembrane region" description="Helical" evidence="1">
    <location>
        <begin position="129"/>
        <end position="147"/>
    </location>
</feature>
<dbReference type="Pfam" id="PF04307">
    <property type="entry name" value="YdjM"/>
    <property type="match status" value="1"/>
</dbReference>
<comment type="caution">
    <text evidence="2">The sequence shown here is derived from an EMBL/GenBank/DDBJ whole genome shotgun (WGS) entry which is preliminary data.</text>
</comment>
<accession>X0WEP3</accession>
<dbReference type="AlphaFoldDB" id="X0WEP3"/>
<feature type="transmembrane region" description="Helical" evidence="1">
    <location>
        <begin position="65"/>
        <end position="82"/>
    </location>
</feature>
<keyword evidence="1" id="KW-0812">Transmembrane</keyword>
<dbReference type="InterPro" id="IPR007404">
    <property type="entry name" value="YdjM-like"/>
</dbReference>
<reference evidence="2" key="1">
    <citation type="journal article" date="2014" name="Front. Microbiol.">
        <title>High frequency of phylogenetically diverse reductive dehalogenase-homologous genes in deep subseafloor sedimentary metagenomes.</title>
        <authorList>
            <person name="Kawai M."/>
            <person name="Futagami T."/>
            <person name="Toyoda A."/>
            <person name="Takaki Y."/>
            <person name="Nishi S."/>
            <person name="Hori S."/>
            <person name="Arai W."/>
            <person name="Tsubouchi T."/>
            <person name="Morono Y."/>
            <person name="Uchiyama I."/>
            <person name="Ito T."/>
            <person name="Fujiyama A."/>
            <person name="Inagaki F."/>
            <person name="Takami H."/>
        </authorList>
    </citation>
    <scope>NUCLEOTIDE SEQUENCE</scope>
    <source>
        <strain evidence="2">Expedition CK06-06</strain>
    </source>
</reference>